<protein>
    <recommendedName>
        <fullName evidence="3">Beta-ketoacyl synthase N-terminal domain-containing protein</fullName>
    </recommendedName>
</protein>
<proteinExistence type="predicted"/>
<dbReference type="KEGG" id="yrh:AABB31_09115"/>
<dbReference type="Gene3D" id="3.40.47.10">
    <property type="match status" value="1"/>
</dbReference>
<dbReference type="RefSeq" id="WP_342078294.1">
    <property type="nucleotide sequence ID" value="NZ_CP151767.2"/>
</dbReference>
<organism evidence="1 2">
    <name type="scientific">Yoonia rhodophyticola</name>
    <dbReference type="NCBI Taxonomy" id="3137370"/>
    <lineage>
        <taxon>Bacteria</taxon>
        <taxon>Pseudomonadati</taxon>
        <taxon>Pseudomonadota</taxon>
        <taxon>Alphaproteobacteria</taxon>
        <taxon>Rhodobacterales</taxon>
        <taxon>Paracoccaceae</taxon>
        <taxon>Yoonia</taxon>
    </lineage>
</organism>
<dbReference type="GO" id="GO:0016746">
    <property type="term" value="F:acyltransferase activity"/>
    <property type="evidence" value="ECO:0007669"/>
    <property type="project" value="InterPro"/>
</dbReference>
<dbReference type="AlphaFoldDB" id="A0AAN0NKA5"/>
<gene>
    <name evidence="1" type="ORF">AABB31_09115</name>
</gene>
<dbReference type="InterPro" id="IPR016039">
    <property type="entry name" value="Thiolase-like"/>
</dbReference>
<sequence length="335" mass="34652">MKVALDIRAAGLISPASGVLHSAAPEILAGTAYLERHPSFVGHDGLPQTGGFVAGCLEERDPIARLGYLLAAAYAGAMADLPEDMPRDERWHLFLALPAWLEHDAARLHQFKTLMPTMGLSRIGGLTYIFGGAVAGVKATDAAADALASGDVSVAMVAGVDSLVAPLVLDRRALAGLANVQTNPYGVVPGEAGALLVVQAADPDDRPFMARLHGTAIGTEQARLDDPERGIMGRAMTDCLTKASAGQATPGALLSDFNGERHRGEETGVVLTHLANDALADPICPATAIGDVGAATAPVYCALAPWAPTVGSLHLLAALGDRDGPRGALCIERRR</sequence>
<reference evidence="2" key="1">
    <citation type="submission" date="2024-04" db="EMBL/GenBank/DDBJ databases">
        <title>Phylogenomic analyses of a clade within the roseobacter group suggest taxonomic reassignments of species of the genera Aestuariivita, Citreicella, Loktanella, Nautella, Pelagibaca, Ruegeria, Thalassobius, Thiobacimonas and Tropicibacter, and the proposal o.</title>
        <authorList>
            <person name="Jeon C.O."/>
        </authorList>
    </citation>
    <scope>NUCLEOTIDE SEQUENCE [LARGE SCALE GENOMIC DNA]</scope>
    <source>
        <strain evidence="2">SS1-5</strain>
    </source>
</reference>
<name>A0AAN0NKA5_9RHOB</name>
<keyword evidence="2" id="KW-1185">Reference proteome</keyword>
<evidence type="ECO:0000313" key="2">
    <source>
        <dbReference type="Proteomes" id="UP001470809"/>
    </source>
</evidence>
<evidence type="ECO:0008006" key="3">
    <source>
        <dbReference type="Google" id="ProtNLM"/>
    </source>
</evidence>
<dbReference type="Proteomes" id="UP001470809">
    <property type="component" value="Chromosome"/>
</dbReference>
<reference evidence="1 2" key="2">
    <citation type="submission" date="2024-08" db="EMBL/GenBank/DDBJ databases">
        <title>Phylogenomic analyses of a clade within the roseobacter group suggest taxonomic reassignments of species of the genera Aestuariivita, Citreicella, Loktanella, Nautella, Pelagibaca, Ruegeria, Thalassobius, Thiobacimonas and Tropicibacter, and the proposal o.</title>
        <authorList>
            <person name="Jeon C.O."/>
        </authorList>
    </citation>
    <scope>NUCLEOTIDE SEQUENCE [LARGE SCALE GENOMIC DNA]</scope>
    <source>
        <strain evidence="1 2">SS1-5</strain>
    </source>
</reference>
<accession>A0AAN0NKA5</accession>
<dbReference type="SUPFAM" id="SSF53901">
    <property type="entry name" value="Thiolase-like"/>
    <property type="match status" value="1"/>
</dbReference>
<evidence type="ECO:0000313" key="1">
    <source>
        <dbReference type="EMBL" id="WZU69001.1"/>
    </source>
</evidence>
<dbReference type="EMBL" id="CP151767">
    <property type="protein sequence ID" value="WZU69001.1"/>
    <property type="molecule type" value="Genomic_DNA"/>
</dbReference>